<protein>
    <submittedName>
        <fullName evidence="4">Dimethylargininase</fullName>
    </submittedName>
</protein>
<evidence type="ECO:0000256" key="1">
    <source>
        <dbReference type="ARBA" id="ARBA00008532"/>
    </source>
</evidence>
<dbReference type="PANTHER" id="PTHR12737:SF9">
    <property type="entry name" value="DIMETHYLARGININASE"/>
    <property type="match status" value="1"/>
</dbReference>
<dbReference type="WBParaSite" id="scaffold35912_cov193.g22881">
    <property type="protein sequence ID" value="scaffold35912_cov193.g22881"/>
    <property type="gene ID" value="scaffold35912_cov193.g22881"/>
</dbReference>
<proteinExistence type="inferred from homology"/>
<dbReference type="AlphaFoldDB" id="A0A915MCG3"/>
<dbReference type="GO" id="GO:0000052">
    <property type="term" value="P:citrulline metabolic process"/>
    <property type="evidence" value="ECO:0007669"/>
    <property type="project" value="TreeGrafter"/>
</dbReference>
<dbReference type="GO" id="GO:0016403">
    <property type="term" value="F:dimethylargininase activity"/>
    <property type="evidence" value="ECO:0007669"/>
    <property type="project" value="TreeGrafter"/>
</dbReference>
<keyword evidence="2" id="KW-0378">Hydrolase</keyword>
<accession>A0A915MCG3</accession>
<organism evidence="3 4">
    <name type="scientific">Meloidogyne javanica</name>
    <name type="common">Root-knot nematode worm</name>
    <dbReference type="NCBI Taxonomy" id="6303"/>
    <lineage>
        <taxon>Eukaryota</taxon>
        <taxon>Metazoa</taxon>
        <taxon>Ecdysozoa</taxon>
        <taxon>Nematoda</taxon>
        <taxon>Chromadorea</taxon>
        <taxon>Rhabditida</taxon>
        <taxon>Tylenchina</taxon>
        <taxon>Tylenchomorpha</taxon>
        <taxon>Tylenchoidea</taxon>
        <taxon>Meloidogynidae</taxon>
        <taxon>Meloidogyninae</taxon>
        <taxon>Meloidogyne</taxon>
        <taxon>Meloidogyne incognita group</taxon>
    </lineage>
</organism>
<dbReference type="Gene3D" id="3.75.10.10">
    <property type="entry name" value="L-arginine/glycine Amidinotransferase, Chain A"/>
    <property type="match status" value="1"/>
</dbReference>
<dbReference type="GO" id="GO:0045429">
    <property type="term" value="P:positive regulation of nitric oxide biosynthetic process"/>
    <property type="evidence" value="ECO:0007669"/>
    <property type="project" value="TreeGrafter"/>
</dbReference>
<comment type="similarity">
    <text evidence="1">Belongs to the DDAH family.</text>
</comment>
<dbReference type="Pfam" id="PF19420">
    <property type="entry name" value="DDAH_eukar"/>
    <property type="match status" value="1"/>
</dbReference>
<keyword evidence="3" id="KW-1185">Reference proteome</keyword>
<dbReference type="GO" id="GO:0016597">
    <property type="term" value="F:amino acid binding"/>
    <property type="evidence" value="ECO:0007669"/>
    <property type="project" value="TreeGrafter"/>
</dbReference>
<reference evidence="4" key="1">
    <citation type="submission" date="2022-11" db="UniProtKB">
        <authorList>
            <consortium name="WormBaseParasite"/>
        </authorList>
    </citation>
    <scope>IDENTIFICATION</scope>
</reference>
<dbReference type="SUPFAM" id="SSF55909">
    <property type="entry name" value="Pentein"/>
    <property type="match status" value="1"/>
</dbReference>
<name>A0A915MCG3_MELJA</name>
<sequence>MRLTTHAIMLRFPTSLKFEDKKMKNKIDLALAAKQHQDLSDTLRESGVEVIELPPEEDCPVQNLFADDIAIVINGTALLTRPKSQNKKNSTTRANEFIAHLNVLAWQVMDTPTHLHGKQVYLEGSDVLFTGKEIFVGIRKNGTNTEGALHVAKTFADFSVIPINIGSNLPLKSRLSVATNDVLVIGKDKESQNILQRIERDATFRYKVLTIDNEEAITSLNVNNRLLFRHDLNEMKFGVLQPPVELWGVTMEELNKLGSPFTRYCLLINKLSAKRHD</sequence>
<evidence type="ECO:0000256" key="2">
    <source>
        <dbReference type="ARBA" id="ARBA00022801"/>
    </source>
</evidence>
<dbReference type="InterPro" id="IPR033199">
    <property type="entry name" value="DDAH-like"/>
</dbReference>
<dbReference type="PANTHER" id="PTHR12737">
    <property type="entry name" value="DIMETHYLARGININE DIMETHYLAMINOHYDROLASE"/>
    <property type="match status" value="1"/>
</dbReference>
<evidence type="ECO:0000313" key="4">
    <source>
        <dbReference type="WBParaSite" id="scaffold35912_cov193.g22881"/>
    </source>
</evidence>
<dbReference type="GO" id="GO:0006525">
    <property type="term" value="P:arginine metabolic process"/>
    <property type="evidence" value="ECO:0007669"/>
    <property type="project" value="TreeGrafter"/>
</dbReference>
<evidence type="ECO:0000313" key="3">
    <source>
        <dbReference type="Proteomes" id="UP000887561"/>
    </source>
</evidence>
<dbReference type="Proteomes" id="UP000887561">
    <property type="component" value="Unplaced"/>
</dbReference>